<dbReference type="GO" id="GO:0003677">
    <property type="term" value="F:DNA binding"/>
    <property type="evidence" value="ECO:0007669"/>
    <property type="project" value="UniProtKB-UniRule"/>
</dbReference>
<evidence type="ECO:0000256" key="2">
    <source>
        <dbReference type="ARBA" id="ARBA00023125"/>
    </source>
</evidence>
<dbReference type="PROSITE" id="PS51900">
    <property type="entry name" value="CB"/>
    <property type="match status" value="1"/>
</dbReference>
<evidence type="ECO:0000256" key="1">
    <source>
        <dbReference type="ARBA" id="ARBA00008857"/>
    </source>
</evidence>
<evidence type="ECO:0000256" key="3">
    <source>
        <dbReference type="ARBA" id="ARBA00023172"/>
    </source>
</evidence>
<dbReference type="InterPro" id="IPR002104">
    <property type="entry name" value="Integrase_catalytic"/>
</dbReference>
<dbReference type="CDD" id="cd01189">
    <property type="entry name" value="INT_ICEBs1_C_like"/>
    <property type="match status" value="1"/>
</dbReference>
<dbReference type="GO" id="GO:0006310">
    <property type="term" value="P:DNA recombination"/>
    <property type="evidence" value="ECO:0007669"/>
    <property type="project" value="UniProtKB-KW"/>
</dbReference>
<dbReference type="GO" id="GO:0015074">
    <property type="term" value="P:DNA integration"/>
    <property type="evidence" value="ECO:0007669"/>
    <property type="project" value="InterPro"/>
</dbReference>
<dbReference type="Pfam" id="PF00589">
    <property type="entry name" value="Phage_integrase"/>
    <property type="match status" value="1"/>
</dbReference>
<protein>
    <submittedName>
        <fullName evidence="7">Integrase</fullName>
    </submittedName>
</protein>
<comment type="caution">
    <text evidence="7">The sequence shown here is derived from an EMBL/GenBank/DDBJ whole genome shotgun (WGS) entry which is preliminary data.</text>
</comment>
<dbReference type="PANTHER" id="PTHR30349">
    <property type="entry name" value="PHAGE INTEGRASE-RELATED"/>
    <property type="match status" value="1"/>
</dbReference>
<dbReference type="SUPFAM" id="SSF56349">
    <property type="entry name" value="DNA breaking-rejoining enzymes"/>
    <property type="match status" value="1"/>
</dbReference>
<dbReference type="PROSITE" id="PS51898">
    <property type="entry name" value="TYR_RECOMBINASE"/>
    <property type="match status" value="1"/>
</dbReference>
<sequence>MQTIEKYINPMIGSIKLSDIKVMHIEKFIRDLKKVKVNTNKLISPTSVQSYYGILRSALNKAVKLQLINNSPCRFVDTPKRTKFKANILTIEELKLIYQKVNSDSYEDYIFRLALDITSETGLRRGELCGLDLDKHIDTEKQTLKVRQALIRVKNTYVLSEKLKTESSYRTLPISNFLCNKIENHKKILKMKRIKYGEFYIKNKFDDKYPNLLLVQENGKFIIPSSLLQRIKRLMEYCNIEKNIRWHDLRHTNATLLLEGGVSMKVLQERLGHSLMQTTSDIYAHVTDNLNREATQTISNILDLTK</sequence>
<evidence type="ECO:0000313" key="7">
    <source>
        <dbReference type="EMBL" id="PPV14754.1"/>
    </source>
</evidence>
<dbReference type="Proteomes" id="UP000238081">
    <property type="component" value="Unassembled WGS sequence"/>
</dbReference>
<dbReference type="InterPro" id="IPR050090">
    <property type="entry name" value="Tyrosine_recombinase_XerCD"/>
</dbReference>
<proteinExistence type="inferred from homology"/>
<accession>A0A2S7FAK2</accession>
<dbReference type="InterPro" id="IPR044068">
    <property type="entry name" value="CB"/>
</dbReference>
<dbReference type="Gene3D" id="1.10.443.10">
    <property type="entry name" value="Intergrase catalytic core"/>
    <property type="match status" value="1"/>
</dbReference>
<dbReference type="Gene3D" id="1.10.150.130">
    <property type="match status" value="1"/>
</dbReference>
<reference evidence="7 8" key="1">
    <citation type="submission" date="2016-01" db="EMBL/GenBank/DDBJ databases">
        <title>Characterization of the Clostridium difficile lineages that are prevalent in Hong Kong and China.</title>
        <authorList>
            <person name="Kwok J.S.-L."/>
            <person name="Lam W.-Y."/>
            <person name="Ip M."/>
            <person name="Chan T.-F."/>
            <person name="Hawkey P.M."/>
            <person name="Tsui S.K.-W."/>
        </authorList>
    </citation>
    <scope>NUCLEOTIDE SEQUENCE [LARGE SCALE GENOMIC DNA]</scope>
    <source>
        <strain evidence="7 8">300064</strain>
    </source>
</reference>
<gene>
    <name evidence="7" type="ORF">AWN73_03310</name>
</gene>
<evidence type="ECO:0000259" key="6">
    <source>
        <dbReference type="PROSITE" id="PS51900"/>
    </source>
</evidence>
<organism evidence="7 8">
    <name type="scientific">Clostridium butyricum</name>
    <dbReference type="NCBI Taxonomy" id="1492"/>
    <lineage>
        <taxon>Bacteria</taxon>
        <taxon>Bacillati</taxon>
        <taxon>Bacillota</taxon>
        <taxon>Clostridia</taxon>
        <taxon>Eubacteriales</taxon>
        <taxon>Clostridiaceae</taxon>
        <taxon>Clostridium</taxon>
    </lineage>
</organism>
<evidence type="ECO:0000259" key="5">
    <source>
        <dbReference type="PROSITE" id="PS51898"/>
    </source>
</evidence>
<comment type="similarity">
    <text evidence="1">Belongs to the 'phage' integrase family.</text>
</comment>
<dbReference type="InterPro" id="IPR025269">
    <property type="entry name" value="SAM-like_dom"/>
</dbReference>
<name>A0A2S7FAK2_CLOBU</name>
<keyword evidence="2 4" id="KW-0238">DNA-binding</keyword>
<feature type="domain" description="Core-binding (CB)" evidence="6">
    <location>
        <begin position="1"/>
        <end position="63"/>
    </location>
</feature>
<dbReference type="InterPro" id="IPR010998">
    <property type="entry name" value="Integrase_recombinase_N"/>
</dbReference>
<feature type="domain" description="Tyr recombinase" evidence="5">
    <location>
        <begin position="84"/>
        <end position="296"/>
    </location>
</feature>
<keyword evidence="3" id="KW-0233">DNA recombination</keyword>
<evidence type="ECO:0000256" key="4">
    <source>
        <dbReference type="PROSITE-ProRule" id="PRU01248"/>
    </source>
</evidence>
<dbReference type="InterPro" id="IPR013762">
    <property type="entry name" value="Integrase-like_cat_sf"/>
</dbReference>
<dbReference type="PANTHER" id="PTHR30349:SF64">
    <property type="entry name" value="PROPHAGE INTEGRASE INTD-RELATED"/>
    <property type="match status" value="1"/>
</dbReference>
<dbReference type="Pfam" id="PF13102">
    <property type="entry name" value="Phage_int_SAM_5"/>
    <property type="match status" value="1"/>
</dbReference>
<dbReference type="AlphaFoldDB" id="A0A2S7FAK2"/>
<evidence type="ECO:0000313" key="8">
    <source>
        <dbReference type="Proteomes" id="UP000238081"/>
    </source>
</evidence>
<dbReference type="EMBL" id="LRDH01000107">
    <property type="protein sequence ID" value="PPV14754.1"/>
    <property type="molecule type" value="Genomic_DNA"/>
</dbReference>
<dbReference type="InterPro" id="IPR011010">
    <property type="entry name" value="DNA_brk_join_enz"/>
</dbReference>